<feature type="transmembrane region" description="Helical" evidence="8">
    <location>
        <begin position="126"/>
        <end position="153"/>
    </location>
</feature>
<proteinExistence type="inferred from homology"/>
<dbReference type="EMBL" id="BONZ01000070">
    <property type="protein sequence ID" value="GIH18737.1"/>
    <property type="molecule type" value="Genomic_DNA"/>
</dbReference>
<keyword evidence="3" id="KW-0813">Transport</keyword>
<evidence type="ECO:0000256" key="2">
    <source>
        <dbReference type="ARBA" id="ARBA00010735"/>
    </source>
</evidence>
<dbReference type="PANTHER" id="PTHR34979">
    <property type="entry name" value="INNER MEMBRANE PROTEIN YGAZ"/>
    <property type="match status" value="1"/>
</dbReference>
<comment type="subcellular location">
    <subcellularLocation>
        <location evidence="1">Cell membrane</location>
        <topology evidence="1">Multi-pass membrane protein</topology>
    </subcellularLocation>
</comment>
<gene>
    <name evidence="9" type="ORF">Raf01_69090</name>
</gene>
<keyword evidence="10" id="KW-1185">Reference proteome</keyword>
<evidence type="ECO:0000313" key="9">
    <source>
        <dbReference type="EMBL" id="GIH18737.1"/>
    </source>
</evidence>
<evidence type="ECO:0000256" key="7">
    <source>
        <dbReference type="ARBA" id="ARBA00023136"/>
    </source>
</evidence>
<organism evidence="9 10">
    <name type="scientific">Rugosimonospora africana</name>
    <dbReference type="NCBI Taxonomy" id="556532"/>
    <lineage>
        <taxon>Bacteria</taxon>
        <taxon>Bacillati</taxon>
        <taxon>Actinomycetota</taxon>
        <taxon>Actinomycetes</taxon>
        <taxon>Micromonosporales</taxon>
        <taxon>Micromonosporaceae</taxon>
        <taxon>Rugosimonospora</taxon>
    </lineage>
</organism>
<keyword evidence="5 8" id="KW-0812">Transmembrane</keyword>
<evidence type="ECO:0000256" key="5">
    <source>
        <dbReference type="ARBA" id="ARBA00022692"/>
    </source>
</evidence>
<reference evidence="9" key="1">
    <citation type="submission" date="2021-01" db="EMBL/GenBank/DDBJ databases">
        <title>Whole genome shotgun sequence of Rugosimonospora africana NBRC 104875.</title>
        <authorList>
            <person name="Komaki H."/>
            <person name="Tamura T."/>
        </authorList>
    </citation>
    <scope>NUCLEOTIDE SEQUENCE</scope>
    <source>
        <strain evidence="9">NBRC 104875</strain>
    </source>
</reference>
<evidence type="ECO:0000256" key="8">
    <source>
        <dbReference type="SAM" id="Phobius"/>
    </source>
</evidence>
<evidence type="ECO:0000256" key="4">
    <source>
        <dbReference type="ARBA" id="ARBA00022475"/>
    </source>
</evidence>
<evidence type="ECO:0000313" key="10">
    <source>
        <dbReference type="Proteomes" id="UP000642748"/>
    </source>
</evidence>
<evidence type="ECO:0000256" key="6">
    <source>
        <dbReference type="ARBA" id="ARBA00022989"/>
    </source>
</evidence>
<protein>
    <recommendedName>
        <fullName evidence="11">4-azaleucine resistance transporter AzlC</fullName>
    </recommendedName>
</protein>
<dbReference type="AlphaFoldDB" id="A0A8J3QZ56"/>
<feature type="transmembrane region" description="Helical" evidence="8">
    <location>
        <begin position="280"/>
        <end position="299"/>
    </location>
</feature>
<dbReference type="GO" id="GO:0005886">
    <property type="term" value="C:plasma membrane"/>
    <property type="evidence" value="ECO:0007669"/>
    <property type="project" value="UniProtKB-SubCell"/>
</dbReference>
<dbReference type="GO" id="GO:1903785">
    <property type="term" value="P:L-valine transmembrane transport"/>
    <property type="evidence" value="ECO:0007669"/>
    <property type="project" value="TreeGrafter"/>
</dbReference>
<keyword evidence="7 8" id="KW-0472">Membrane</keyword>
<evidence type="ECO:0008006" key="11">
    <source>
        <dbReference type="Google" id="ProtNLM"/>
    </source>
</evidence>
<dbReference type="InterPro" id="IPR011606">
    <property type="entry name" value="Brnchd-chn_aa_trnsp_permease"/>
</dbReference>
<comment type="caution">
    <text evidence="9">The sequence shown here is derived from an EMBL/GenBank/DDBJ whole genome shotgun (WGS) entry which is preliminary data.</text>
</comment>
<keyword evidence="6 8" id="KW-1133">Transmembrane helix</keyword>
<comment type="similarity">
    <text evidence="2">Belongs to the AzlC family.</text>
</comment>
<dbReference type="Proteomes" id="UP000642748">
    <property type="component" value="Unassembled WGS sequence"/>
</dbReference>
<evidence type="ECO:0000256" key="3">
    <source>
        <dbReference type="ARBA" id="ARBA00022448"/>
    </source>
</evidence>
<feature type="transmembrane region" description="Helical" evidence="8">
    <location>
        <begin position="12"/>
        <end position="35"/>
    </location>
</feature>
<name>A0A8J3QZ56_9ACTN</name>
<accession>A0A8J3QZ56</accession>
<dbReference type="PANTHER" id="PTHR34979:SF1">
    <property type="entry name" value="INNER MEMBRANE PROTEIN YGAZ"/>
    <property type="match status" value="1"/>
</dbReference>
<feature type="transmembrane region" description="Helical" evidence="8">
    <location>
        <begin position="159"/>
        <end position="178"/>
    </location>
</feature>
<dbReference type="Pfam" id="PF03591">
    <property type="entry name" value="AzlC"/>
    <property type="match status" value="1"/>
</dbReference>
<evidence type="ECO:0000256" key="1">
    <source>
        <dbReference type="ARBA" id="ARBA00004651"/>
    </source>
</evidence>
<sequence>MRAMWRTADRALIRDIAAIVAADCFVGMSFGAIAVASGLPLWAAVAMSILIFAGGAQFLAASLVAAGNPVAAVLGGLLLNARHLPFGMAVGDVLGRGATRLAGSHIMVDESVAFALAQPDPRKRRAAYWLTGVALFVAWNAGGLVGAMVGSAIGDPGTFGLDAAFPAGLFALLLPTLIRARDQSAAAPARPASTGGAPAGDGTAGGVTAGGVAVGGVTASGGAAGSVTVDGGAAGSVTVDGGTVGDGSGTGRDPAAPWVAGAGALIAVAATPLVPAGLPVLLALAALGLAFVVPVRKAAVTC</sequence>
<keyword evidence="4" id="KW-1003">Cell membrane</keyword>